<organism evidence="2 3">
    <name type="scientific">Vitrella brassicaformis (strain CCMP3155)</name>
    <dbReference type="NCBI Taxonomy" id="1169540"/>
    <lineage>
        <taxon>Eukaryota</taxon>
        <taxon>Sar</taxon>
        <taxon>Alveolata</taxon>
        <taxon>Colpodellida</taxon>
        <taxon>Vitrellaceae</taxon>
        <taxon>Vitrella</taxon>
    </lineage>
</organism>
<protein>
    <recommendedName>
        <fullName evidence="4">Protein kinase domain-containing protein</fullName>
    </recommendedName>
</protein>
<feature type="compositionally biased region" description="Low complexity" evidence="1">
    <location>
        <begin position="1086"/>
        <end position="1096"/>
    </location>
</feature>
<sequence>MPFHYPNPLGRLRLGCKRYGFVSTKGEGSDGRADIVEEAGGQNNPILLKWTRDGDGCVFQEAIKTERICSDAADTGVVPKFHGKTAFRLQPDAQNPHNKWGVGFGVELGQGCAASRVQDAGQSMRGNLLLYREMVHALKTLHSSGWMHGDCKLTNAVVPMDGLLRLMLIDFNRAKRLQEIAAAANIEPQTVGRSESITGAFAYCSSWARSGARRPAQLEEVSKEPRETMLTPLDRRRQSTPHDSELASAGASGQPATAAAAAEQVEADGAATQGMDVIARPRHPLMRSVDDDMDDGTDEEEDDGPLEGGFFTLPEPAIPPMEIALHVDLASAVELPEDDPMVQASTEEHDQVEDPERRDSSCVPFSTQCIQTSLSLSPSLSLSLALFRHYKRLGLPLPEEEQEQLDFFTCDTHQDIWPDQLDRIRHIFDTLEVVEEVSAEAVEERFKPDFFTKTYDHPVEGVLQAMQRGVERGRARCNHDIEAGLVCCASLLEGKEEFMKVVGLSVAHREAIWEWPLNTSEAQREKLTGSLPAFAAKKLARTERRAEEKARADALTAELKAVKEAAKTQATLLKSVRVCEARASRAANEHDLDKYKLELANRLLQRKRGTRLKAEADALAAKAKGYLTRRTNNRQQWMCRQPHRLGEGSRAIVRAGLVNGEWRAFKIAVFDGTNTKWRVALREMEVERQRMAMVQANREREGKELQPFLRLYDAATSLEDKAAYQESAGAPPKPCVYIEMQPLNEPLGPQRYVSLKELIWDMGCNTAAIGLCLDHCAKNIYVNKYKLERQEQPDAFLIDLANTALVKPPGPCMHSADGTVPTPPCPHAALIPVRKAAQREEQQLPTYTCFHAAPEQLLFNTEQLVRDGTQEDIAKWGGETLEQGPVKWGHIWDRQVLLRAGLREQQQLVGEGPMLGLWMTDRTPSFKLGCSLYNALRGELFIEKLEREDGNWPAEPQPPKEPPQDAAEDAKAAYQQQRAAYEKARKAYQQHRNVQQAIIGYWRGGLEWVEGALKRLDRIREAATRPLPLDRCSLAEQEQQLRSVVADLESVAKAKASGSSPAAAASLSSTAASPQGAHCPAPPASPDTSPAPVVAAGRPEGQREDDSIAAYILYLWRPINRQHMIFPPQRENQHAAPEQVAHLVKTIKECGDALERPGLKMIQQAKLVI</sequence>
<dbReference type="OrthoDB" id="272271at2759"/>
<dbReference type="SUPFAM" id="SSF56112">
    <property type="entry name" value="Protein kinase-like (PK-like)"/>
    <property type="match status" value="2"/>
</dbReference>
<keyword evidence="3" id="KW-1185">Reference proteome</keyword>
<proteinExistence type="predicted"/>
<feature type="region of interest" description="Disordered" evidence="1">
    <location>
        <begin position="950"/>
        <end position="972"/>
    </location>
</feature>
<name>A0A0G4H393_VITBC</name>
<feature type="compositionally biased region" description="Acidic residues" evidence="1">
    <location>
        <begin position="291"/>
        <end position="305"/>
    </location>
</feature>
<reference evidence="2 3" key="1">
    <citation type="submission" date="2014-11" db="EMBL/GenBank/DDBJ databases">
        <authorList>
            <person name="Zhu J."/>
            <person name="Qi W."/>
            <person name="Song R."/>
        </authorList>
    </citation>
    <scope>NUCLEOTIDE SEQUENCE [LARGE SCALE GENOMIC DNA]</scope>
</reference>
<dbReference type="InParanoid" id="A0A0G4H393"/>
<dbReference type="VEuPathDB" id="CryptoDB:Vbra_19529"/>
<feature type="compositionally biased region" description="Low complexity" evidence="1">
    <location>
        <begin position="247"/>
        <end position="272"/>
    </location>
</feature>
<dbReference type="AlphaFoldDB" id="A0A0G4H393"/>
<feature type="region of interest" description="Disordered" evidence="1">
    <location>
        <begin position="214"/>
        <end position="306"/>
    </location>
</feature>
<evidence type="ECO:0000256" key="1">
    <source>
        <dbReference type="SAM" id="MobiDB-lite"/>
    </source>
</evidence>
<feature type="region of interest" description="Disordered" evidence="1">
    <location>
        <begin position="1065"/>
        <end position="1102"/>
    </location>
</feature>
<dbReference type="InterPro" id="IPR011009">
    <property type="entry name" value="Kinase-like_dom_sf"/>
</dbReference>
<dbReference type="Gene3D" id="1.10.510.10">
    <property type="entry name" value="Transferase(Phosphotransferase) domain 1"/>
    <property type="match status" value="1"/>
</dbReference>
<evidence type="ECO:0000313" key="2">
    <source>
        <dbReference type="EMBL" id="CEM38171.1"/>
    </source>
</evidence>
<dbReference type="EMBL" id="CDMY01000973">
    <property type="protein sequence ID" value="CEM38171.1"/>
    <property type="molecule type" value="Genomic_DNA"/>
</dbReference>
<evidence type="ECO:0008006" key="4">
    <source>
        <dbReference type="Google" id="ProtNLM"/>
    </source>
</evidence>
<feature type="compositionally biased region" description="Basic and acidic residues" evidence="1">
    <location>
        <begin position="216"/>
        <end position="245"/>
    </location>
</feature>
<dbReference type="Gene3D" id="3.20.20.140">
    <property type="entry name" value="Metal-dependent hydrolases"/>
    <property type="match status" value="1"/>
</dbReference>
<evidence type="ECO:0000313" key="3">
    <source>
        <dbReference type="Proteomes" id="UP000041254"/>
    </source>
</evidence>
<accession>A0A0G4H393</accession>
<gene>
    <name evidence="2" type="ORF">Vbra_19529</name>
</gene>
<dbReference type="Proteomes" id="UP000041254">
    <property type="component" value="Unassembled WGS sequence"/>
</dbReference>